<accession>A0A914QR41</accession>
<reference evidence="2" key="1">
    <citation type="submission" date="2022-11" db="UniProtKB">
        <authorList>
            <consortium name="WormBaseParasite"/>
        </authorList>
    </citation>
    <scope>IDENTIFICATION</scope>
</reference>
<protein>
    <submittedName>
        <fullName evidence="2">C2H2-type domain-containing protein</fullName>
    </submittedName>
</protein>
<dbReference type="AlphaFoldDB" id="A0A914QR41"/>
<evidence type="ECO:0000313" key="1">
    <source>
        <dbReference type="Proteomes" id="UP000887578"/>
    </source>
</evidence>
<organism evidence="1 2">
    <name type="scientific">Panagrolaimus davidi</name>
    <dbReference type="NCBI Taxonomy" id="227884"/>
    <lineage>
        <taxon>Eukaryota</taxon>
        <taxon>Metazoa</taxon>
        <taxon>Ecdysozoa</taxon>
        <taxon>Nematoda</taxon>
        <taxon>Chromadorea</taxon>
        <taxon>Rhabditida</taxon>
        <taxon>Tylenchina</taxon>
        <taxon>Panagrolaimomorpha</taxon>
        <taxon>Panagrolaimoidea</taxon>
        <taxon>Panagrolaimidae</taxon>
        <taxon>Panagrolaimus</taxon>
    </lineage>
</organism>
<dbReference type="WBParaSite" id="PDA_v2.g6232.t1">
    <property type="protein sequence ID" value="PDA_v2.g6232.t1"/>
    <property type="gene ID" value="PDA_v2.g6232"/>
</dbReference>
<proteinExistence type="predicted"/>
<dbReference type="Proteomes" id="UP000887578">
    <property type="component" value="Unplaced"/>
</dbReference>
<evidence type="ECO:0000313" key="2">
    <source>
        <dbReference type="WBParaSite" id="PDA_v2.g6232.t1"/>
    </source>
</evidence>
<sequence length="510" mass="61226">MQSILFIEPINDEFKLNSALFKWKFYAQQNILFVFAENEFQDFMLVFKNEIQCKKVYDLIYRKREKDTVTNEMIYQRIFTHVFKQISVPNITVLKFLKKWIDKLDAEEKELYVKMMKEDGIYHLIYPDEDEDCDINNGNKLEVQRKRRFSKTTENFNDDDEATRKKKANVRAKVDQFGKLHLQKKEHVCKKLLYSAEKYYDVQIIQKPNYEILENCSTKSGKVLIIFNPNNRNQCHEFRWNNLKKLFLCKTCQIHAKVFNESADMEYVEILKHECQFIQYDFEKYFKFKKFILAPNFELRIEIKDGNERKILIVFDQNDRRKYHIYKFNFYKNKYYCKKCEIKNVTVSAKLCQNSDGENYIILSNVQHVCEEPITFELQQMAMLQPSPSMLIQQSPTLPKRFKDFVLGYLSSDPQKYWDEQRFKKIFGQILKIPYITPKSKTSTYLCCFCIWFGNKKELFKHLISKHCCGKHNHQATCIPCECPLPNNRAEIEEHRNNRCFGISYEIGII</sequence>
<name>A0A914QR41_9BILA</name>
<keyword evidence="1" id="KW-1185">Reference proteome</keyword>